<dbReference type="Proteomes" id="UP001138961">
    <property type="component" value="Unassembled WGS sequence"/>
</dbReference>
<dbReference type="EMBL" id="JAJATZ010000002">
    <property type="protein sequence ID" value="MCB5198774.1"/>
    <property type="molecule type" value="Genomic_DNA"/>
</dbReference>
<evidence type="ECO:0000313" key="3">
    <source>
        <dbReference type="Proteomes" id="UP001138961"/>
    </source>
</evidence>
<gene>
    <name evidence="2" type="ORF">LGQ03_05935</name>
</gene>
<proteinExistence type="predicted"/>
<reference evidence="2" key="1">
    <citation type="submission" date="2021-10" db="EMBL/GenBank/DDBJ databases">
        <title>Loktanella gaetbuli sp. nov., isolated from a tidal flat.</title>
        <authorList>
            <person name="Park S."/>
            <person name="Yoon J.-H."/>
        </authorList>
    </citation>
    <scope>NUCLEOTIDE SEQUENCE</scope>
    <source>
        <strain evidence="2">TSTF-M6</strain>
    </source>
</reference>
<comment type="caution">
    <text evidence="2">The sequence shown here is derived from an EMBL/GenBank/DDBJ whole genome shotgun (WGS) entry which is preliminary data.</text>
</comment>
<organism evidence="2 3">
    <name type="scientific">Loktanella gaetbuli</name>
    <dbReference type="NCBI Taxonomy" id="2881335"/>
    <lineage>
        <taxon>Bacteria</taxon>
        <taxon>Pseudomonadati</taxon>
        <taxon>Pseudomonadota</taxon>
        <taxon>Alphaproteobacteria</taxon>
        <taxon>Rhodobacterales</taxon>
        <taxon>Roseobacteraceae</taxon>
        <taxon>Loktanella</taxon>
    </lineage>
</organism>
<sequence>MALSHLDALKIPSQDEHMAKALERIENLIVVLHPLLDLLNKSATEEEQGLVQRLIDLLTELKEELRLNREAAFDQQERFDRIEALLTDQNRMIREMHGLFTMETSAT</sequence>
<name>A0ABS8BSR3_9RHOB</name>
<feature type="coiled-coil region" evidence="1">
    <location>
        <begin position="44"/>
        <end position="75"/>
    </location>
</feature>
<evidence type="ECO:0000313" key="2">
    <source>
        <dbReference type="EMBL" id="MCB5198774.1"/>
    </source>
</evidence>
<dbReference type="RefSeq" id="WP_226747650.1">
    <property type="nucleotide sequence ID" value="NZ_JAJATZ010000002.1"/>
</dbReference>
<keyword evidence="1" id="KW-0175">Coiled coil</keyword>
<evidence type="ECO:0008006" key="4">
    <source>
        <dbReference type="Google" id="ProtNLM"/>
    </source>
</evidence>
<keyword evidence="3" id="KW-1185">Reference proteome</keyword>
<evidence type="ECO:0000256" key="1">
    <source>
        <dbReference type="SAM" id="Coils"/>
    </source>
</evidence>
<protein>
    <recommendedName>
        <fullName evidence="4">Gas vesicle protein K</fullName>
    </recommendedName>
</protein>
<accession>A0ABS8BSR3</accession>